<protein>
    <submittedName>
        <fullName evidence="2">Uncharacterized protein MANES_18G093400</fullName>
    </submittedName>
</protein>
<sequence length="35" mass="4156">MVLNKPNRRLLQTSEVKKRKKEEEMKNASTRLVSL</sequence>
<dbReference type="AlphaFoldDB" id="A0A2P2MFB5"/>
<proteinExistence type="predicted"/>
<reference evidence="2" key="1">
    <citation type="submission" date="2018-02" db="EMBL/GenBank/DDBJ databases">
        <title>Rhizophora mucronata_Transcriptome.</title>
        <authorList>
            <person name="Meera S.P."/>
            <person name="Sreeshan A."/>
            <person name="Augustine A."/>
        </authorList>
    </citation>
    <scope>NUCLEOTIDE SEQUENCE</scope>
    <source>
        <tissue evidence="2">Leaf</tissue>
    </source>
</reference>
<evidence type="ECO:0000313" key="2">
    <source>
        <dbReference type="EMBL" id="MBX28938.1"/>
    </source>
</evidence>
<accession>A0A2P2MFB5</accession>
<name>A0A2P2MFB5_RHIMU</name>
<feature type="region of interest" description="Disordered" evidence="1">
    <location>
        <begin position="1"/>
        <end position="35"/>
    </location>
</feature>
<dbReference type="EMBL" id="GGEC01048454">
    <property type="protein sequence ID" value="MBX28938.1"/>
    <property type="molecule type" value="Transcribed_RNA"/>
</dbReference>
<evidence type="ECO:0000256" key="1">
    <source>
        <dbReference type="SAM" id="MobiDB-lite"/>
    </source>
</evidence>
<organism evidence="2">
    <name type="scientific">Rhizophora mucronata</name>
    <name type="common">Asiatic mangrove</name>
    <dbReference type="NCBI Taxonomy" id="61149"/>
    <lineage>
        <taxon>Eukaryota</taxon>
        <taxon>Viridiplantae</taxon>
        <taxon>Streptophyta</taxon>
        <taxon>Embryophyta</taxon>
        <taxon>Tracheophyta</taxon>
        <taxon>Spermatophyta</taxon>
        <taxon>Magnoliopsida</taxon>
        <taxon>eudicotyledons</taxon>
        <taxon>Gunneridae</taxon>
        <taxon>Pentapetalae</taxon>
        <taxon>rosids</taxon>
        <taxon>fabids</taxon>
        <taxon>Malpighiales</taxon>
        <taxon>Rhizophoraceae</taxon>
        <taxon>Rhizophora</taxon>
    </lineage>
</organism>